<evidence type="ECO:0000313" key="6">
    <source>
        <dbReference type="Proteomes" id="UP000236345"/>
    </source>
</evidence>
<dbReference type="InterPro" id="IPR017853">
    <property type="entry name" value="GH"/>
</dbReference>
<dbReference type="Gene3D" id="3.20.20.70">
    <property type="entry name" value="Aldolase class I"/>
    <property type="match status" value="1"/>
</dbReference>
<dbReference type="OrthoDB" id="9807519at2"/>
<evidence type="ECO:0000256" key="4">
    <source>
        <dbReference type="RuleBase" id="RU361168"/>
    </source>
</evidence>
<proteinExistence type="inferred from homology"/>
<organism evidence="5 6">
    <name type="scientific">Mixta theicola</name>
    <dbReference type="NCBI Taxonomy" id="1458355"/>
    <lineage>
        <taxon>Bacteria</taxon>
        <taxon>Pseudomonadati</taxon>
        <taxon>Pseudomonadota</taxon>
        <taxon>Gammaproteobacteria</taxon>
        <taxon>Enterobacterales</taxon>
        <taxon>Erwiniaceae</taxon>
        <taxon>Mixta</taxon>
    </lineage>
</organism>
<dbReference type="PRINTS" id="PR00740">
    <property type="entry name" value="GLHYDRLASE27"/>
</dbReference>
<dbReference type="SUPFAM" id="SSF51445">
    <property type="entry name" value="(Trans)glycosidases"/>
    <property type="match status" value="1"/>
</dbReference>
<evidence type="ECO:0000256" key="1">
    <source>
        <dbReference type="ARBA" id="ARBA00009743"/>
    </source>
</evidence>
<dbReference type="InterPro" id="IPR002241">
    <property type="entry name" value="Glyco_hydro_27"/>
</dbReference>
<evidence type="ECO:0000256" key="2">
    <source>
        <dbReference type="ARBA" id="ARBA00022801"/>
    </source>
</evidence>
<dbReference type="EC" id="3.2.1.22" evidence="4"/>
<dbReference type="Pfam" id="PF16499">
    <property type="entry name" value="Melibiase_2"/>
    <property type="match status" value="1"/>
</dbReference>
<dbReference type="GO" id="GO:0005975">
    <property type="term" value="P:carbohydrate metabolic process"/>
    <property type="evidence" value="ECO:0007669"/>
    <property type="project" value="InterPro"/>
</dbReference>
<dbReference type="InterPro" id="IPR013785">
    <property type="entry name" value="Aldolase_TIM"/>
</dbReference>
<reference evidence="6" key="1">
    <citation type="submission" date="2017-09" db="EMBL/GenBank/DDBJ databases">
        <authorList>
            <person name="Palmer M."/>
            <person name="Steenkamp E.T."/>
            <person name="Coetzee M.P."/>
            <person name="Avontuur J.R."/>
            <person name="Van Zyl E."/>
            <person name="Chan W.-Y."/>
            <person name="Blom J."/>
            <person name="Venter S.N."/>
        </authorList>
    </citation>
    <scope>NUCLEOTIDE SEQUENCE [LARGE SCALE GENOMIC DNA]</scope>
    <source>
        <strain evidence="6">QC88-366</strain>
    </source>
</reference>
<keyword evidence="2 4" id="KW-0378">Hydrolase</keyword>
<name>A0A2K1Q4H5_9GAMM</name>
<dbReference type="PANTHER" id="PTHR11452">
    <property type="entry name" value="ALPHA-GALACTOSIDASE/ALPHA-N-ACETYLGALACTOSAMINIDASE"/>
    <property type="match status" value="1"/>
</dbReference>
<protein>
    <recommendedName>
        <fullName evidence="4">Alpha-galactosidase</fullName>
        <ecNumber evidence="4">3.2.1.22</ecNumber>
    </recommendedName>
    <alternativeName>
        <fullName evidence="4">Melibiase</fullName>
    </alternativeName>
</protein>
<comment type="caution">
    <text evidence="5">The sequence shown here is derived from an EMBL/GenBank/DDBJ whole genome shotgun (WGS) entry which is preliminary data.</text>
</comment>
<dbReference type="Proteomes" id="UP000236345">
    <property type="component" value="Unassembled WGS sequence"/>
</dbReference>
<keyword evidence="3 4" id="KW-0326">Glycosidase</keyword>
<gene>
    <name evidence="5" type="ORF">COO59_20035</name>
</gene>
<dbReference type="EMBL" id="NWUO01000028">
    <property type="protein sequence ID" value="PNS09945.1"/>
    <property type="molecule type" value="Genomic_DNA"/>
</dbReference>
<comment type="catalytic activity">
    <reaction evidence="4">
        <text>Hydrolysis of terminal, non-reducing alpha-D-galactose residues in alpha-D-galactosides, including galactose oligosaccharides, galactomannans and galactolipids.</text>
        <dbReference type="EC" id="3.2.1.22"/>
    </reaction>
</comment>
<dbReference type="RefSeq" id="WP_103061423.1">
    <property type="nucleotide sequence ID" value="NZ_BSOF01000010.1"/>
</dbReference>
<dbReference type="AlphaFoldDB" id="A0A2K1Q4H5"/>
<dbReference type="GO" id="GO:0004557">
    <property type="term" value="F:alpha-galactosidase activity"/>
    <property type="evidence" value="ECO:0007669"/>
    <property type="project" value="UniProtKB-EC"/>
</dbReference>
<dbReference type="CDD" id="cd14792">
    <property type="entry name" value="GH27"/>
    <property type="match status" value="1"/>
</dbReference>
<comment type="similarity">
    <text evidence="1 4">Belongs to the glycosyl hydrolase 27 family.</text>
</comment>
<evidence type="ECO:0000256" key="3">
    <source>
        <dbReference type="ARBA" id="ARBA00023295"/>
    </source>
</evidence>
<sequence length="418" mass="47971">MKNIALTPPKGWNSWNIYGASVTEQEVRNNAQVMAEKLKAYGWEYVVVDIQWYEPTASTSLYNTFAPLCLDEYSRPVPAVNRFPSSEGGLGMKPLADYVHSLGLKFGIHILRGIPREAVHRRMPLKGTTLTADQIATNTICPWNSDMYGVNTRLPEGRQYYDSLMEMYSAWDIDFIKVDDIAFSKIYPDAHLDEIKAIRESIDRINPNIILSLSPGPANLRDGSFLQEHANMWRLTDDFWDEWPMVLEMFERCNQWSPFIRPGSWPDCDMLPLGHIAIRSDERGVSERDTRLTRDEQRTMMTLWSLFQSPLMFGGELTLLDDWTFSLLANKELTEMHLKLKHQKQVWRDNTWIVWQAEADDSNYTAIFNISDTHAILPHDIAARFMPAAGGLEMWSGQSTESVRDAIPSHGCLIFRAI</sequence>
<evidence type="ECO:0000313" key="5">
    <source>
        <dbReference type="EMBL" id="PNS09945.1"/>
    </source>
</evidence>
<accession>A0A2K1Q4H5</accession>
<dbReference type="PANTHER" id="PTHR11452:SF42">
    <property type="entry name" value="ALPHA-GALACTOSIDASE"/>
    <property type="match status" value="1"/>
</dbReference>
<keyword evidence="6" id="KW-1185">Reference proteome</keyword>
<keyword evidence="4" id="KW-1015">Disulfide bond</keyword>